<feature type="region of interest" description="Disordered" evidence="1">
    <location>
        <begin position="1"/>
        <end position="23"/>
    </location>
</feature>
<protein>
    <submittedName>
        <fullName evidence="2">Uncharacterized protein</fullName>
    </submittedName>
</protein>
<feature type="region of interest" description="Disordered" evidence="1">
    <location>
        <begin position="44"/>
        <end position="110"/>
    </location>
</feature>
<gene>
    <name evidence="2" type="ORF">GCM10009546_63690</name>
</gene>
<accession>A0ABN1FK98</accession>
<feature type="compositionally biased region" description="Basic residues" evidence="1">
    <location>
        <begin position="1"/>
        <end position="11"/>
    </location>
</feature>
<dbReference type="Proteomes" id="UP001501427">
    <property type="component" value="Unassembled WGS sequence"/>
</dbReference>
<evidence type="ECO:0000256" key="1">
    <source>
        <dbReference type="SAM" id="MobiDB-lite"/>
    </source>
</evidence>
<dbReference type="EMBL" id="BAAAHD010000074">
    <property type="protein sequence ID" value="GAA0592559.1"/>
    <property type="molecule type" value="Genomic_DNA"/>
</dbReference>
<organism evidence="2 3">
    <name type="scientific">Actinomadura livida</name>
    <dbReference type="NCBI Taxonomy" id="79909"/>
    <lineage>
        <taxon>Bacteria</taxon>
        <taxon>Bacillati</taxon>
        <taxon>Actinomycetota</taxon>
        <taxon>Actinomycetes</taxon>
        <taxon>Streptosporangiales</taxon>
        <taxon>Thermomonosporaceae</taxon>
        <taxon>Actinomadura</taxon>
    </lineage>
</organism>
<feature type="compositionally biased region" description="Basic and acidic residues" evidence="1">
    <location>
        <begin position="100"/>
        <end position="110"/>
    </location>
</feature>
<proteinExistence type="predicted"/>
<evidence type="ECO:0000313" key="3">
    <source>
        <dbReference type="Proteomes" id="UP001501427"/>
    </source>
</evidence>
<keyword evidence="3" id="KW-1185">Reference proteome</keyword>
<comment type="caution">
    <text evidence="2">The sequence shown here is derived from an EMBL/GenBank/DDBJ whole genome shotgun (WGS) entry which is preliminary data.</text>
</comment>
<reference evidence="2 3" key="1">
    <citation type="journal article" date="2019" name="Int. J. Syst. Evol. Microbiol.">
        <title>The Global Catalogue of Microorganisms (GCM) 10K type strain sequencing project: providing services to taxonomists for standard genome sequencing and annotation.</title>
        <authorList>
            <consortium name="The Broad Institute Genomics Platform"/>
            <consortium name="The Broad Institute Genome Sequencing Center for Infectious Disease"/>
            <person name="Wu L."/>
            <person name="Ma J."/>
        </authorList>
    </citation>
    <scope>NUCLEOTIDE SEQUENCE [LARGE SCALE GENOMIC DNA]</scope>
    <source>
        <strain evidence="2 3">JCM 10667</strain>
    </source>
</reference>
<evidence type="ECO:0000313" key="2">
    <source>
        <dbReference type="EMBL" id="GAA0592559.1"/>
    </source>
</evidence>
<name>A0ABN1FK98_9ACTN</name>
<sequence length="110" mass="12659">MKKLRPWRRLYSRSPPQPGQWKTPLVRVKKTTRQPKMIKIGAFLGGAAHRNGDAPGMRRVPSRNGSRAPKASPELFRGQRHGNRTSNGLEGWREQIPMQEDGRNESYTRR</sequence>